<dbReference type="AlphaFoldDB" id="A0AAN8ZUV8"/>
<accession>A0AAN8ZUV8</accession>
<dbReference type="SUPFAM" id="SSF52047">
    <property type="entry name" value="RNI-like"/>
    <property type="match status" value="1"/>
</dbReference>
<organism evidence="1 2">
    <name type="scientific">Halocaridina rubra</name>
    <name type="common">Hawaiian red shrimp</name>
    <dbReference type="NCBI Taxonomy" id="373956"/>
    <lineage>
        <taxon>Eukaryota</taxon>
        <taxon>Metazoa</taxon>
        <taxon>Ecdysozoa</taxon>
        <taxon>Arthropoda</taxon>
        <taxon>Crustacea</taxon>
        <taxon>Multicrustacea</taxon>
        <taxon>Malacostraca</taxon>
        <taxon>Eumalacostraca</taxon>
        <taxon>Eucarida</taxon>
        <taxon>Decapoda</taxon>
        <taxon>Pleocyemata</taxon>
        <taxon>Caridea</taxon>
        <taxon>Atyoidea</taxon>
        <taxon>Atyidae</taxon>
        <taxon>Halocaridina</taxon>
    </lineage>
</organism>
<proteinExistence type="predicted"/>
<protein>
    <submittedName>
        <fullName evidence="1">ATP synthase subunit s-like protein</fullName>
    </submittedName>
</protein>
<gene>
    <name evidence="1" type="primary">ATP5SL</name>
    <name evidence="1" type="ORF">SK128_006162</name>
</gene>
<sequence length="301" mass="34487">MAGSFGSIQYGLMKNACSCALYKSTRSFMASSVRLEEKARAETRPSSFGPPRVEERKKEQWTPVPEKWTLPKEEWKSFFHYFAPEKGITIDILHLLQKKIDLSPKAVKQWYQRWKSTKDLIDQSFLPERVSVLGCELAAAHFIVYRGGKVRAKGSNEWIVKDSDDNYDLPRHYTPGYFVEAIDAPGTKLIYEGLECLGNLEYLQWLNLSNCSHLDDWCMDRICGQYGSTLRYLNISNCPKITSKGITTCARLRELRTLDLTGHHNNQDIELICLLLEDVNPQLEIIGINYINSPKLQGNID</sequence>
<dbReference type="Proteomes" id="UP001381693">
    <property type="component" value="Unassembled WGS sequence"/>
</dbReference>
<keyword evidence="2" id="KW-1185">Reference proteome</keyword>
<name>A0AAN8ZUV8_HALRR</name>
<reference evidence="1 2" key="1">
    <citation type="submission" date="2023-11" db="EMBL/GenBank/DDBJ databases">
        <title>Halocaridina rubra genome assembly.</title>
        <authorList>
            <person name="Smith C."/>
        </authorList>
    </citation>
    <scope>NUCLEOTIDE SEQUENCE [LARGE SCALE GENOMIC DNA]</scope>
    <source>
        <strain evidence="1">EP-1</strain>
        <tissue evidence="1">Whole</tissue>
    </source>
</reference>
<dbReference type="EMBL" id="JAXCGZ010021054">
    <property type="protein sequence ID" value="KAK7060653.1"/>
    <property type="molecule type" value="Genomic_DNA"/>
</dbReference>
<dbReference type="Gene3D" id="3.80.10.10">
    <property type="entry name" value="Ribonuclease Inhibitor"/>
    <property type="match status" value="1"/>
</dbReference>
<evidence type="ECO:0000313" key="2">
    <source>
        <dbReference type="Proteomes" id="UP001381693"/>
    </source>
</evidence>
<evidence type="ECO:0000313" key="1">
    <source>
        <dbReference type="EMBL" id="KAK7060653.1"/>
    </source>
</evidence>
<comment type="caution">
    <text evidence="1">The sequence shown here is derived from an EMBL/GenBank/DDBJ whole genome shotgun (WGS) entry which is preliminary data.</text>
</comment>
<dbReference type="InterPro" id="IPR032675">
    <property type="entry name" value="LRR_dom_sf"/>
</dbReference>